<protein>
    <submittedName>
        <fullName evidence="1">Uncharacterized protein</fullName>
    </submittedName>
</protein>
<dbReference type="Proteomes" id="UP000215914">
    <property type="component" value="Chromosome 5"/>
</dbReference>
<dbReference type="AlphaFoldDB" id="A0A251UPA3"/>
<name>A0A251UPA3_HELAN</name>
<gene>
    <name evidence="1" type="ORF">HannXRQ_Chr05g0139551</name>
</gene>
<keyword evidence="2" id="KW-1185">Reference proteome</keyword>
<accession>A0A251UPA3</accession>
<evidence type="ECO:0000313" key="1">
    <source>
        <dbReference type="EMBL" id="OTG24696.1"/>
    </source>
</evidence>
<dbReference type="EMBL" id="CM007894">
    <property type="protein sequence ID" value="OTG24696.1"/>
    <property type="molecule type" value="Genomic_DNA"/>
</dbReference>
<evidence type="ECO:0000313" key="2">
    <source>
        <dbReference type="Proteomes" id="UP000215914"/>
    </source>
</evidence>
<proteinExistence type="predicted"/>
<sequence>MSSFDSFPLSAIIIPFLLPVDTNSAETLRIPLTSMVKQTFTFCSPAGAGGTP</sequence>
<dbReference type="InParanoid" id="A0A251UPA3"/>
<organism evidence="1 2">
    <name type="scientific">Helianthus annuus</name>
    <name type="common">Common sunflower</name>
    <dbReference type="NCBI Taxonomy" id="4232"/>
    <lineage>
        <taxon>Eukaryota</taxon>
        <taxon>Viridiplantae</taxon>
        <taxon>Streptophyta</taxon>
        <taxon>Embryophyta</taxon>
        <taxon>Tracheophyta</taxon>
        <taxon>Spermatophyta</taxon>
        <taxon>Magnoliopsida</taxon>
        <taxon>eudicotyledons</taxon>
        <taxon>Gunneridae</taxon>
        <taxon>Pentapetalae</taxon>
        <taxon>asterids</taxon>
        <taxon>campanulids</taxon>
        <taxon>Asterales</taxon>
        <taxon>Asteraceae</taxon>
        <taxon>Asteroideae</taxon>
        <taxon>Heliantheae alliance</taxon>
        <taxon>Heliantheae</taxon>
        <taxon>Helianthus</taxon>
    </lineage>
</organism>
<reference evidence="2" key="1">
    <citation type="journal article" date="2017" name="Nature">
        <title>The sunflower genome provides insights into oil metabolism, flowering and Asterid evolution.</title>
        <authorList>
            <person name="Badouin H."/>
            <person name="Gouzy J."/>
            <person name="Grassa C.J."/>
            <person name="Murat F."/>
            <person name="Staton S.E."/>
            <person name="Cottret L."/>
            <person name="Lelandais-Briere C."/>
            <person name="Owens G.L."/>
            <person name="Carrere S."/>
            <person name="Mayjonade B."/>
            <person name="Legrand L."/>
            <person name="Gill N."/>
            <person name="Kane N.C."/>
            <person name="Bowers J.E."/>
            <person name="Hubner S."/>
            <person name="Bellec A."/>
            <person name="Berard A."/>
            <person name="Berges H."/>
            <person name="Blanchet N."/>
            <person name="Boniface M.C."/>
            <person name="Brunel D."/>
            <person name="Catrice O."/>
            <person name="Chaidir N."/>
            <person name="Claudel C."/>
            <person name="Donnadieu C."/>
            <person name="Faraut T."/>
            <person name="Fievet G."/>
            <person name="Helmstetter N."/>
            <person name="King M."/>
            <person name="Knapp S.J."/>
            <person name="Lai Z."/>
            <person name="Le Paslier M.C."/>
            <person name="Lippi Y."/>
            <person name="Lorenzon L."/>
            <person name="Mandel J.R."/>
            <person name="Marage G."/>
            <person name="Marchand G."/>
            <person name="Marquand E."/>
            <person name="Bret-Mestries E."/>
            <person name="Morien E."/>
            <person name="Nambeesan S."/>
            <person name="Nguyen T."/>
            <person name="Pegot-Espagnet P."/>
            <person name="Pouilly N."/>
            <person name="Raftis F."/>
            <person name="Sallet E."/>
            <person name="Schiex T."/>
            <person name="Thomas J."/>
            <person name="Vandecasteele C."/>
            <person name="Vares D."/>
            <person name="Vear F."/>
            <person name="Vautrin S."/>
            <person name="Crespi M."/>
            <person name="Mangin B."/>
            <person name="Burke J.M."/>
            <person name="Salse J."/>
            <person name="Munos S."/>
            <person name="Vincourt P."/>
            <person name="Rieseberg L.H."/>
            <person name="Langlade N.B."/>
        </authorList>
    </citation>
    <scope>NUCLEOTIDE SEQUENCE [LARGE SCALE GENOMIC DNA]</scope>
    <source>
        <strain evidence="2">cv. SF193</strain>
    </source>
</reference>